<keyword evidence="2 3" id="KW-0802">TPR repeat</keyword>
<dbReference type="InterPro" id="IPR050768">
    <property type="entry name" value="UPF0353/GerABKA_families"/>
</dbReference>
<dbReference type="PANTHER" id="PTHR22550">
    <property type="entry name" value="SPORE GERMINATION PROTEIN"/>
    <property type="match status" value="1"/>
</dbReference>
<dbReference type="SUPFAM" id="SSF53300">
    <property type="entry name" value="vWA-like"/>
    <property type="match status" value="1"/>
</dbReference>
<comment type="caution">
    <text evidence="7">The sequence shown here is derived from an EMBL/GenBank/DDBJ whole genome shotgun (WGS) entry which is preliminary data.</text>
</comment>
<sequence length="659" mass="72179">MSLHWLRPEWLWALIPLALLLLLLKRLRANNSQWNKMLPEHLHQVLLSGGDNSAKRPLWPLALALFTGIIAAAGPALFQSDTQVFKNQQARVIAMDMSRSMYATDFKPNRLAQAKFRANDLLKLVNDGDTGLIAYAGEAYTIAPLTSDKGTLVNLLPALSPDIMPVKGSSPEEAAQLAIQLLTQSGHLSGDIVLFGDGLTPGQADKIEQLLSNTNYQLHLYTFASRDGAPVQLPNGQLLKDNRGNIVIPRLTRAPIQQLVKNADAHWLAASPSGGELNQLADKLNQLGESQISDQLSQQWQDLGPYLACLLILPMLLSFRQGRLWQYLLPLGLIAFQPTPAHAAWWQSPQGKGQQAYAQGEHDKAAELLDQAQWRAANAYRQGDYQSAAELYQSLEGANARYNQGNALLKDGDIDGAIEQYQQALTLEQDFEQAKSNLELAQALKQQSQDSQGQGESDQQDSDQQNSEQQDQQDSEQQGPDQQSPENQSSENQSSENQSSEQQSGEQGESKQDSSNPQNSQESSSDSAQDEQSSQSEQQDSGEQGEQSESAQGDQSQHSQLESAPSRSQPEQSEPQAGTQDASAASQPEQAADNDDQQAQGAAVSPGEADGNADQLPPELQKLIQQLDDDPSLLLRNKMLLEHRKRRADGRAQVQGQAW</sequence>
<feature type="compositionally biased region" description="Low complexity" evidence="4">
    <location>
        <begin position="587"/>
        <end position="603"/>
    </location>
</feature>
<dbReference type="InterPro" id="IPR002035">
    <property type="entry name" value="VWF_A"/>
</dbReference>
<dbReference type="EMBL" id="BSNC01000005">
    <property type="protein sequence ID" value="GLP96600.1"/>
    <property type="molecule type" value="Genomic_DNA"/>
</dbReference>
<organism evidence="7 8">
    <name type="scientific">Paraferrimonas sedimenticola</name>
    <dbReference type="NCBI Taxonomy" id="375674"/>
    <lineage>
        <taxon>Bacteria</taxon>
        <taxon>Pseudomonadati</taxon>
        <taxon>Pseudomonadota</taxon>
        <taxon>Gammaproteobacteria</taxon>
        <taxon>Alteromonadales</taxon>
        <taxon>Ferrimonadaceae</taxon>
        <taxon>Paraferrimonas</taxon>
    </lineage>
</organism>
<dbReference type="RefSeq" id="WP_095503929.1">
    <property type="nucleotide sequence ID" value="NZ_BSNC01000005.1"/>
</dbReference>
<feature type="compositionally biased region" description="Polar residues" evidence="4">
    <location>
        <begin position="558"/>
        <end position="586"/>
    </location>
</feature>
<feature type="transmembrane region" description="Helical" evidence="5">
    <location>
        <begin position="58"/>
        <end position="78"/>
    </location>
</feature>
<keyword evidence="8" id="KW-1185">Reference proteome</keyword>
<feature type="repeat" description="TPR" evidence="3">
    <location>
        <begin position="398"/>
        <end position="431"/>
    </location>
</feature>
<dbReference type="SMART" id="SM00028">
    <property type="entry name" value="TPR"/>
    <property type="match status" value="1"/>
</dbReference>
<keyword evidence="1" id="KW-0677">Repeat</keyword>
<evidence type="ECO:0000256" key="4">
    <source>
        <dbReference type="SAM" id="MobiDB-lite"/>
    </source>
</evidence>
<feature type="compositionally biased region" description="Low complexity" evidence="4">
    <location>
        <begin position="446"/>
        <end position="557"/>
    </location>
</feature>
<proteinExistence type="predicted"/>
<dbReference type="InterPro" id="IPR036465">
    <property type="entry name" value="vWFA_dom_sf"/>
</dbReference>
<dbReference type="Gene3D" id="1.25.40.10">
    <property type="entry name" value="Tetratricopeptide repeat domain"/>
    <property type="match status" value="1"/>
</dbReference>
<evidence type="ECO:0000313" key="8">
    <source>
        <dbReference type="Proteomes" id="UP001161422"/>
    </source>
</evidence>
<dbReference type="Proteomes" id="UP001161422">
    <property type="component" value="Unassembled WGS sequence"/>
</dbReference>
<evidence type="ECO:0000256" key="5">
    <source>
        <dbReference type="SAM" id="Phobius"/>
    </source>
</evidence>
<feature type="region of interest" description="Disordered" evidence="4">
    <location>
        <begin position="443"/>
        <end position="631"/>
    </location>
</feature>
<feature type="domain" description="VWFA" evidence="6">
    <location>
        <begin position="92"/>
        <end position="198"/>
    </location>
</feature>
<dbReference type="InterPro" id="IPR019734">
    <property type="entry name" value="TPR_rpt"/>
</dbReference>
<dbReference type="PROSITE" id="PS50005">
    <property type="entry name" value="TPR"/>
    <property type="match status" value="1"/>
</dbReference>
<dbReference type="InterPro" id="IPR011990">
    <property type="entry name" value="TPR-like_helical_dom_sf"/>
</dbReference>
<gene>
    <name evidence="7" type="primary">batB</name>
    <name evidence="7" type="ORF">GCM10007895_19060</name>
</gene>
<keyword evidence="5" id="KW-0812">Transmembrane</keyword>
<evidence type="ECO:0000256" key="1">
    <source>
        <dbReference type="ARBA" id="ARBA00022737"/>
    </source>
</evidence>
<dbReference type="AlphaFoldDB" id="A0AA37RWI3"/>
<dbReference type="PANTHER" id="PTHR22550:SF14">
    <property type="entry name" value="VWFA DOMAIN-CONTAINING PROTEIN"/>
    <property type="match status" value="1"/>
</dbReference>
<reference evidence="7" key="2">
    <citation type="submission" date="2023-01" db="EMBL/GenBank/DDBJ databases">
        <title>Draft genome sequence of Paraferrimonas sedimenticola strain NBRC 101628.</title>
        <authorList>
            <person name="Sun Q."/>
            <person name="Mori K."/>
        </authorList>
    </citation>
    <scope>NUCLEOTIDE SEQUENCE</scope>
    <source>
        <strain evidence="7">NBRC 101628</strain>
    </source>
</reference>
<dbReference type="SUPFAM" id="SSF48452">
    <property type="entry name" value="TPR-like"/>
    <property type="match status" value="2"/>
</dbReference>
<reference evidence="7" key="1">
    <citation type="journal article" date="2014" name="Int. J. Syst. Evol. Microbiol.">
        <title>Complete genome sequence of Corynebacterium casei LMG S-19264T (=DSM 44701T), isolated from a smear-ripened cheese.</title>
        <authorList>
            <consortium name="US DOE Joint Genome Institute (JGI-PGF)"/>
            <person name="Walter F."/>
            <person name="Albersmeier A."/>
            <person name="Kalinowski J."/>
            <person name="Ruckert C."/>
        </authorList>
    </citation>
    <scope>NUCLEOTIDE SEQUENCE</scope>
    <source>
        <strain evidence="7">NBRC 101628</strain>
    </source>
</reference>
<evidence type="ECO:0000313" key="7">
    <source>
        <dbReference type="EMBL" id="GLP96600.1"/>
    </source>
</evidence>
<dbReference type="Pfam" id="PF13519">
    <property type="entry name" value="VWA_2"/>
    <property type="match status" value="1"/>
</dbReference>
<keyword evidence="5" id="KW-0472">Membrane</keyword>
<dbReference type="Pfam" id="PF07719">
    <property type="entry name" value="TPR_2"/>
    <property type="match status" value="1"/>
</dbReference>
<accession>A0AA37RWI3</accession>
<dbReference type="InterPro" id="IPR013105">
    <property type="entry name" value="TPR_2"/>
</dbReference>
<name>A0AA37RWI3_9GAMM</name>
<evidence type="ECO:0000259" key="6">
    <source>
        <dbReference type="Pfam" id="PF13519"/>
    </source>
</evidence>
<protein>
    <recommendedName>
        <fullName evidence="6">VWFA domain-containing protein</fullName>
    </recommendedName>
</protein>
<keyword evidence="5" id="KW-1133">Transmembrane helix</keyword>
<dbReference type="Gene3D" id="3.40.50.410">
    <property type="entry name" value="von Willebrand factor, type A domain"/>
    <property type="match status" value="1"/>
</dbReference>
<evidence type="ECO:0000256" key="3">
    <source>
        <dbReference type="PROSITE-ProRule" id="PRU00339"/>
    </source>
</evidence>
<evidence type="ECO:0000256" key="2">
    <source>
        <dbReference type="ARBA" id="ARBA00022803"/>
    </source>
</evidence>